<evidence type="ECO:0000259" key="1">
    <source>
        <dbReference type="SMART" id="SM00398"/>
    </source>
</evidence>
<protein>
    <recommendedName>
        <fullName evidence="1">HMG box domain-containing protein</fullName>
    </recommendedName>
</protein>
<reference evidence="2 3" key="1">
    <citation type="submission" date="2018-06" db="EMBL/GenBank/DDBJ databases">
        <title>Comparative genomics reveals the genomic features of Rhizophagus irregularis, R. cerebriforme, R. diaphanum and Gigaspora rosea, and their symbiotic lifestyle signature.</title>
        <authorList>
            <person name="Morin E."/>
            <person name="San Clemente H."/>
            <person name="Chen E.C.H."/>
            <person name="De La Providencia I."/>
            <person name="Hainaut M."/>
            <person name="Kuo A."/>
            <person name="Kohler A."/>
            <person name="Murat C."/>
            <person name="Tang N."/>
            <person name="Roy S."/>
            <person name="Loubradou J."/>
            <person name="Henrissat B."/>
            <person name="Grigoriev I.V."/>
            <person name="Corradi N."/>
            <person name="Roux C."/>
            <person name="Martin F.M."/>
        </authorList>
    </citation>
    <scope>NUCLEOTIDE SEQUENCE [LARGE SCALE GENOMIC DNA]</scope>
    <source>
        <strain evidence="2 3">DAOM 227022</strain>
    </source>
</reference>
<dbReference type="SMART" id="SM00398">
    <property type="entry name" value="HMG"/>
    <property type="match status" value="1"/>
</dbReference>
<dbReference type="OrthoDB" id="6247875at2759"/>
<gene>
    <name evidence="2" type="ORF">C1645_738352</name>
</gene>
<comment type="caution">
    <text evidence="2">The sequence shown here is derived from an EMBL/GenBank/DDBJ whole genome shotgun (WGS) entry which is preliminary data.</text>
</comment>
<proteinExistence type="predicted"/>
<keyword evidence="3" id="KW-1185">Reference proteome</keyword>
<name>A0A397T153_9GLOM</name>
<sequence>MEELIFVEDGPKGKPMTSRNKAARIKRVISHHPDIELPFPPTISIDDILRPKKNIVKSKAPNSFMIYRQVYVRELHQRNLSYAMTDISGIISEKWKHERPHVKDHYTKLSQDANKRHKSIYGIVPVQPRKKIGSKKGKKNSIYSKNETTSTNIINDSSDIILNYINPFDSFIPSPPPQIPVFPYFDNYAFMPDFPPTPPPDAADVNYFEGFFCHDYIQPDQLL</sequence>
<dbReference type="Pfam" id="PF00505">
    <property type="entry name" value="HMG_box"/>
    <property type="match status" value="1"/>
</dbReference>
<evidence type="ECO:0000313" key="3">
    <source>
        <dbReference type="Proteomes" id="UP000265703"/>
    </source>
</evidence>
<dbReference type="Gene3D" id="1.10.30.10">
    <property type="entry name" value="High mobility group box domain"/>
    <property type="match status" value="1"/>
</dbReference>
<dbReference type="EMBL" id="QKYT01000204">
    <property type="protein sequence ID" value="RIA89797.1"/>
    <property type="molecule type" value="Genomic_DNA"/>
</dbReference>
<organism evidence="2 3">
    <name type="scientific">Glomus cerebriforme</name>
    <dbReference type="NCBI Taxonomy" id="658196"/>
    <lineage>
        <taxon>Eukaryota</taxon>
        <taxon>Fungi</taxon>
        <taxon>Fungi incertae sedis</taxon>
        <taxon>Mucoromycota</taxon>
        <taxon>Glomeromycotina</taxon>
        <taxon>Glomeromycetes</taxon>
        <taxon>Glomerales</taxon>
        <taxon>Glomeraceae</taxon>
        <taxon>Glomus</taxon>
    </lineage>
</organism>
<evidence type="ECO:0000313" key="2">
    <source>
        <dbReference type="EMBL" id="RIA89797.1"/>
    </source>
</evidence>
<dbReference type="SUPFAM" id="SSF47095">
    <property type="entry name" value="HMG-box"/>
    <property type="match status" value="1"/>
</dbReference>
<dbReference type="InterPro" id="IPR036910">
    <property type="entry name" value="HMG_box_dom_sf"/>
</dbReference>
<accession>A0A397T153</accession>
<dbReference type="InterPro" id="IPR009071">
    <property type="entry name" value="HMG_box_dom"/>
</dbReference>
<feature type="domain" description="HMG box" evidence="1">
    <location>
        <begin position="56"/>
        <end position="126"/>
    </location>
</feature>
<dbReference type="Proteomes" id="UP000265703">
    <property type="component" value="Unassembled WGS sequence"/>
</dbReference>
<dbReference type="AlphaFoldDB" id="A0A397T153"/>